<evidence type="ECO:0000313" key="2">
    <source>
        <dbReference type="Proteomes" id="UP000257109"/>
    </source>
</evidence>
<dbReference type="AlphaFoldDB" id="A0A371GMR5"/>
<gene>
    <name evidence="1" type="ORF">CR513_26069</name>
</gene>
<keyword evidence="2" id="KW-1185">Reference proteome</keyword>
<dbReference type="Proteomes" id="UP000257109">
    <property type="component" value="Unassembled WGS sequence"/>
</dbReference>
<comment type="caution">
    <text evidence="1">The sequence shown here is derived from an EMBL/GenBank/DDBJ whole genome shotgun (WGS) entry which is preliminary data.</text>
</comment>
<protein>
    <submittedName>
        <fullName evidence="1">Uncharacterized protein</fullName>
    </submittedName>
</protein>
<sequence length="149" mass="16738">MVPQWRLSQSRRCRLGTRKPKRLSSQRSLEGTVSLASTLLVDSTLSALVISGMPPPFVHGSRRGKRIPSSNNLHDLDLEIDRTLHRLRKIKNTDVGSSDSFNYISNSINNSFATNSEFPHCSNSSIFIKPEPTCGENKSEELEHMENQD</sequence>
<organism evidence="1 2">
    <name type="scientific">Mucuna pruriens</name>
    <name type="common">Velvet bean</name>
    <name type="synonym">Dolichos pruriens</name>
    <dbReference type="NCBI Taxonomy" id="157652"/>
    <lineage>
        <taxon>Eukaryota</taxon>
        <taxon>Viridiplantae</taxon>
        <taxon>Streptophyta</taxon>
        <taxon>Embryophyta</taxon>
        <taxon>Tracheophyta</taxon>
        <taxon>Spermatophyta</taxon>
        <taxon>Magnoliopsida</taxon>
        <taxon>eudicotyledons</taxon>
        <taxon>Gunneridae</taxon>
        <taxon>Pentapetalae</taxon>
        <taxon>rosids</taxon>
        <taxon>fabids</taxon>
        <taxon>Fabales</taxon>
        <taxon>Fabaceae</taxon>
        <taxon>Papilionoideae</taxon>
        <taxon>50 kb inversion clade</taxon>
        <taxon>NPAAA clade</taxon>
        <taxon>indigoferoid/millettioid clade</taxon>
        <taxon>Phaseoleae</taxon>
        <taxon>Mucuna</taxon>
    </lineage>
</organism>
<feature type="non-terminal residue" evidence="1">
    <location>
        <position position="1"/>
    </location>
</feature>
<dbReference type="EMBL" id="QJKJ01005012">
    <property type="protein sequence ID" value="RDX91871.1"/>
    <property type="molecule type" value="Genomic_DNA"/>
</dbReference>
<evidence type="ECO:0000313" key="1">
    <source>
        <dbReference type="EMBL" id="RDX91871.1"/>
    </source>
</evidence>
<reference evidence="1" key="1">
    <citation type="submission" date="2018-05" db="EMBL/GenBank/DDBJ databases">
        <title>Draft genome of Mucuna pruriens seed.</title>
        <authorList>
            <person name="Nnadi N.E."/>
            <person name="Vos R."/>
            <person name="Hasami M.H."/>
            <person name="Devisetty U.K."/>
            <person name="Aguiy J.C."/>
        </authorList>
    </citation>
    <scope>NUCLEOTIDE SEQUENCE [LARGE SCALE GENOMIC DNA]</scope>
    <source>
        <strain evidence="1">JCA_2017</strain>
    </source>
</reference>
<accession>A0A371GMR5</accession>
<proteinExistence type="predicted"/>
<name>A0A371GMR5_MUCPR</name>